<evidence type="ECO:0000313" key="1">
    <source>
        <dbReference type="EMBL" id="CDM57424.1"/>
    </source>
</evidence>
<name>W6R946_9HYPH</name>
<proteinExistence type="predicted"/>
<keyword evidence="2" id="KW-1185">Reference proteome</keyword>
<sequence length="105" mass="11371">MVVSGPAIRMMAGADHQVVGEIGLPRGNPAVQGEAGFDDPVVIEAAQKDFFDYRQRRNVTSRLPNLEARLVGWGARENEPNSISDIWIDPACQGRGIGSPGPLFR</sequence>
<organism evidence="1 2">
    <name type="scientific">Rhizobium favelukesii</name>
    <dbReference type="NCBI Taxonomy" id="348824"/>
    <lineage>
        <taxon>Bacteria</taxon>
        <taxon>Pseudomonadati</taxon>
        <taxon>Pseudomonadota</taxon>
        <taxon>Alphaproteobacteria</taxon>
        <taxon>Hyphomicrobiales</taxon>
        <taxon>Rhizobiaceae</taxon>
        <taxon>Rhizobium/Agrobacterium group</taxon>
        <taxon>Rhizobium</taxon>
    </lineage>
</organism>
<dbReference type="eggNOG" id="COG0456">
    <property type="taxonomic scope" value="Bacteria"/>
</dbReference>
<evidence type="ECO:0000313" key="2">
    <source>
        <dbReference type="Proteomes" id="UP000019443"/>
    </source>
</evidence>
<reference evidence="1" key="1">
    <citation type="submission" date="2013-11" db="EMBL/GenBank/DDBJ databases">
        <title>Draft genome sequence of the broad-host-range Rhizobium sp. LPU83 strain, a member of the low-genetic diversity Oregon-like Rhizobium sp. group.</title>
        <authorList>
            <person name="Wibberg D."/>
            <person name="Puehler A."/>
            <person name="Schlueter A."/>
        </authorList>
    </citation>
    <scope>NUCLEOTIDE SEQUENCE [LARGE SCALE GENOMIC DNA]</scope>
    <source>
        <strain evidence="1">LPU83</strain>
    </source>
</reference>
<dbReference type="PATRIC" id="fig|348824.6.peg.1887"/>
<dbReference type="HOGENOM" id="CLU_2234414_0_0_5"/>
<dbReference type="KEGG" id="rhl:LPU83_1759"/>
<accession>W6R946</accession>
<dbReference type="Proteomes" id="UP000019443">
    <property type="component" value="Chromosome"/>
</dbReference>
<gene>
    <name evidence="1" type="ORF">LPU83_1759</name>
</gene>
<dbReference type="AlphaFoldDB" id="W6R946"/>
<dbReference type="EMBL" id="HG916852">
    <property type="protein sequence ID" value="CDM57424.1"/>
    <property type="molecule type" value="Genomic_DNA"/>
</dbReference>
<protein>
    <submittedName>
        <fullName evidence="1">Conserved protein</fullName>
    </submittedName>
</protein>